<evidence type="ECO:0000256" key="1">
    <source>
        <dbReference type="SAM" id="Coils"/>
    </source>
</evidence>
<dbReference type="EMBL" id="JBHLWP010000006">
    <property type="protein sequence ID" value="MFC0251266.1"/>
    <property type="molecule type" value="Genomic_DNA"/>
</dbReference>
<protein>
    <submittedName>
        <fullName evidence="5">Sensor histidine kinase</fullName>
        <ecNumber evidence="5">2.7.13.3</ecNumber>
    </submittedName>
</protein>
<evidence type="ECO:0000313" key="5">
    <source>
        <dbReference type="EMBL" id="MFC0251266.1"/>
    </source>
</evidence>
<proteinExistence type="predicted"/>
<feature type="transmembrane region" description="Helical" evidence="2">
    <location>
        <begin position="48"/>
        <end position="67"/>
    </location>
</feature>
<feature type="domain" description="Signal transduction histidine kinase internal region" evidence="4">
    <location>
        <begin position="210"/>
        <end position="290"/>
    </location>
</feature>
<comment type="caution">
    <text evidence="5">The sequence shown here is derived from an EMBL/GenBank/DDBJ whole genome shotgun (WGS) entry which is preliminary data.</text>
</comment>
<dbReference type="InterPro" id="IPR050640">
    <property type="entry name" value="Bact_2-comp_sensor_kinase"/>
</dbReference>
<sequence>MEKIARAQTATEAPLPHSMATTLAGWSARAHQYPIFSKTWFVYRMRSFRTPLILFALVILVVAAVVAPPRAEEHLLRFYLTFPALWLVVATALMLGRALAVVVHRRRWSPRREAAGIVCALLLGMVVALALTPFVRTGGEPAQGRAPTAQEIAEARDDRLVNLIIWIPVVVWLAGPFDLVAYFRQRRLLREAALQAQADHYKNQRNEVEAQLSVLASQVEPHFLFNTLSGVRAAMLSDPDRGIVMIDHLIDYLRSTIPQLRADRSRTFVTLGSQLDSVQAYLGIIQARMPRLDVQVECAPALRNAAIPPLMLISLVENAVKHGIELKKGPARIRVAAARIDRAGAGGDNGDGMLEVTVADDGVGFGAAAGSGIGLSNIRERLKHLYDGTAALSLHANPGGGVTAGIVLPLRTLTEEEA</sequence>
<feature type="coiled-coil region" evidence="1">
    <location>
        <begin position="191"/>
        <end position="218"/>
    </location>
</feature>
<keyword evidence="6" id="KW-1185">Reference proteome</keyword>
<keyword evidence="2" id="KW-0472">Membrane</keyword>
<dbReference type="GO" id="GO:0004673">
    <property type="term" value="F:protein histidine kinase activity"/>
    <property type="evidence" value="ECO:0007669"/>
    <property type="project" value="UniProtKB-EC"/>
</dbReference>
<dbReference type="Pfam" id="PF06580">
    <property type="entry name" value="His_kinase"/>
    <property type="match status" value="1"/>
</dbReference>
<feature type="transmembrane region" description="Helical" evidence="2">
    <location>
        <begin position="163"/>
        <end position="183"/>
    </location>
</feature>
<accession>A0ABV6FCM2</accession>
<gene>
    <name evidence="5" type="ORF">ACFFJK_05135</name>
</gene>
<dbReference type="PANTHER" id="PTHR34220">
    <property type="entry name" value="SENSOR HISTIDINE KINASE YPDA"/>
    <property type="match status" value="1"/>
</dbReference>
<dbReference type="SUPFAM" id="SSF55874">
    <property type="entry name" value="ATPase domain of HSP90 chaperone/DNA topoisomerase II/histidine kinase"/>
    <property type="match status" value="1"/>
</dbReference>
<name>A0ABV6FCM2_9BURK</name>
<organism evidence="5 6">
    <name type="scientific">Massilia consociata</name>
    <dbReference type="NCBI Taxonomy" id="760117"/>
    <lineage>
        <taxon>Bacteria</taxon>
        <taxon>Pseudomonadati</taxon>
        <taxon>Pseudomonadota</taxon>
        <taxon>Betaproteobacteria</taxon>
        <taxon>Burkholderiales</taxon>
        <taxon>Oxalobacteraceae</taxon>
        <taxon>Telluria group</taxon>
        <taxon>Massilia</taxon>
    </lineage>
</organism>
<feature type="domain" description="Histidine kinase/HSP90-like ATPase" evidence="3">
    <location>
        <begin position="311"/>
        <end position="411"/>
    </location>
</feature>
<dbReference type="Pfam" id="PF02518">
    <property type="entry name" value="HATPase_c"/>
    <property type="match status" value="1"/>
</dbReference>
<feature type="transmembrane region" description="Helical" evidence="2">
    <location>
        <begin position="79"/>
        <end position="102"/>
    </location>
</feature>
<dbReference type="InterPro" id="IPR010559">
    <property type="entry name" value="Sig_transdc_His_kin_internal"/>
</dbReference>
<reference evidence="5 6" key="1">
    <citation type="submission" date="2024-09" db="EMBL/GenBank/DDBJ databases">
        <authorList>
            <person name="Sun Q."/>
            <person name="Mori K."/>
        </authorList>
    </citation>
    <scope>NUCLEOTIDE SEQUENCE [LARGE SCALE GENOMIC DNA]</scope>
    <source>
        <strain evidence="5 6">CCM 7792</strain>
    </source>
</reference>
<evidence type="ECO:0000256" key="2">
    <source>
        <dbReference type="SAM" id="Phobius"/>
    </source>
</evidence>
<keyword evidence="5" id="KW-0808">Transferase</keyword>
<dbReference type="InterPro" id="IPR036890">
    <property type="entry name" value="HATPase_C_sf"/>
</dbReference>
<keyword evidence="1" id="KW-0175">Coiled coil</keyword>
<keyword evidence="5" id="KW-0418">Kinase</keyword>
<evidence type="ECO:0000259" key="4">
    <source>
        <dbReference type="Pfam" id="PF06580"/>
    </source>
</evidence>
<evidence type="ECO:0000259" key="3">
    <source>
        <dbReference type="Pfam" id="PF02518"/>
    </source>
</evidence>
<dbReference type="InterPro" id="IPR003594">
    <property type="entry name" value="HATPase_dom"/>
</dbReference>
<feature type="transmembrane region" description="Helical" evidence="2">
    <location>
        <begin position="114"/>
        <end position="135"/>
    </location>
</feature>
<dbReference type="EC" id="2.7.13.3" evidence="5"/>
<dbReference type="Proteomes" id="UP001589773">
    <property type="component" value="Unassembled WGS sequence"/>
</dbReference>
<dbReference type="PANTHER" id="PTHR34220:SF9">
    <property type="entry name" value="SIGNAL TRANSDUCTION HISTIDINE KINASE INTERNAL REGION DOMAIN-CONTAINING PROTEIN"/>
    <property type="match status" value="1"/>
</dbReference>
<keyword evidence="2" id="KW-1133">Transmembrane helix</keyword>
<dbReference type="Gene3D" id="3.30.565.10">
    <property type="entry name" value="Histidine kinase-like ATPase, C-terminal domain"/>
    <property type="match status" value="1"/>
</dbReference>
<keyword evidence="2" id="KW-0812">Transmembrane</keyword>
<evidence type="ECO:0000313" key="6">
    <source>
        <dbReference type="Proteomes" id="UP001589773"/>
    </source>
</evidence>